<sequence length="515" mass="60186">MSNSEAKSGFLDKIFSILGRASDPEREKKRQLKELNKQLRKHKYKFYRPKQEEALSALAKFFYEIYSIVGPAKLLLDHAEASVVLKTIIIENTLTEKQLEMRASFEDSEIRAAVEESGGNVKFVTDSLKSDLVNFFSIFDTSRVQSINTTFNLMSIFLDFITFDYYFFLRKFDSRFPENDFMYNPRFEDINGEYIVEDLKDFLVLIPYLELDSPWDNLLDVLSAYKGTDIMNRKDWQKLLRKIRDVRQSKVLELMVKVLDKDPGFTYKVQRPSKRIVEDYLNKLKSQVELSIHKILKEQRNGKIDSLAKKIFGTNAVSRMKYYTEKANLAFAKKMLGGYIYIAPMNYLKAFLVDFCKKDIREISDILLIRGKWTTNISSQQLSEAFYGLMATSEELITFDENLSEEGDRGALINKLVKRRDADKSNITLLRKELKEVNNEALRLINVTGNHLVSIAKSFKLVYEDYQKKPHELITNWKEIEGLIDGGVVPRMTEIYKKCYYFVQLLQFYNKQSKK</sequence>
<dbReference type="Proteomes" id="UP001221217">
    <property type="component" value="Unassembled WGS sequence"/>
</dbReference>
<dbReference type="Pfam" id="PF17239">
    <property type="entry name" value="DUF5312"/>
    <property type="match status" value="1"/>
</dbReference>
<comment type="caution">
    <text evidence="2">The sequence shown here is derived from an EMBL/GenBank/DDBJ whole genome shotgun (WGS) entry which is preliminary data.</text>
</comment>
<evidence type="ECO:0000313" key="3">
    <source>
        <dbReference type="Proteomes" id="UP001221217"/>
    </source>
</evidence>
<proteinExistence type="predicted"/>
<reference evidence="2 3" key="1">
    <citation type="submission" date="2022-12" db="EMBL/GenBank/DDBJ databases">
        <title>Metagenome assembled genome from gulf of manar.</title>
        <authorList>
            <person name="Kohli P."/>
            <person name="Pk S."/>
            <person name="Venkata Ramana C."/>
            <person name="Sasikala C."/>
        </authorList>
    </citation>
    <scope>NUCLEOTIDE SEQUENCE [LARGE SCALE GENOMIC DNA]</scope>
    <source>
        <strain evidence="2">JB008</strain>
    </source>
</reference>
<protein>
    <submittedName>
        <fullName evidence="2">DUF5312 family protein</fullName>
    </submittedName>
</protein>
<dbReference type="AlphaFoldDB" id="A0AAJ1IEX1"/>
<name>A0AAJ1IEX1_9SPIO</name>
<evidence type="ECO:0000256" key="1">
    <source>
        <dbReference type="SAM" id="Coils"/>
    </source>
</evidence>
<gene>
    <name evidence="2" type="ORF">PQJ61_15020</name>
</gene>
<dbReference type="EMBL" id="JAQQAL010000040">
    <property type="protein sequence ID" value="MDC7228073.1"/>
    <property type="molecule type" value="Genomic_DNA"/>
</dbReference>
<feature type="coiled-coil region" evidence="1">
    <location>
        <begin position="420"/>
        <end position="447"/>
    </location>
</feature>
<dbReference type="InterPro" id="IPR035196">
    <property type="entry name" value="DUF5312"/>
</dbReference>
<organism evidence="2 3">
    <name type="scientific">Candidatus Thalassospirochaeta sargassi</name>
    <dbReference type="NCBI Taxonomy" id="3119039"/>
    <lineage>
        <taxon>Bacteria</taxon>
        <taxon>Pseudomonadati</taxon>
        <taxon>Spirochaetota</taxon>
        <taxon>Spirochaetia</taxon>
        <taxon>Spirochaetales</taxon>
        <taxon>Spirochaetaceae</taxon>
        <taxon>Candidatus Thalassospirochaeta</taxon>
    </lineage>
</organism>
<evidence type="ECO:0000313" key="2">
    <source>
        <dbReference type="EMBL" id="MDC7228073.1"/>
    </source>
</evidence>
<accession>A0AAJ1IEX1</accession>
<keyword evidence="1" id="KW-0175">Coiled coil</keyword>